<dbReference type="Pfam" id="PF12697">
    <property type="entry name" value="Abhydrolase_6"/>
    <property type="match status" value="1"/>
</dbReference>
<dbReference type="PANTHER" id="PTHR43798">
    <property type="entry name" value="MONOACYLGLYCEROL LIPASE"/>
    <property type="match status" value="1"/>
</dbReference>
<proteinExistence type="predicted"/>
<dbReference type="Gene3D" id="3.40.50.1820">
    <property type="entry name" value="alpha/beta hydrolase"/>
    <property type="match status" value="1"/>
</dbReference>
<dbReference type="GO" id="GO:0016020">
    <property type="term" value="C:membrane"/>
    <property type="evidence" value="ECO:0007669"/>
    <property type="project" value="TreeGrafter"/>
</dbReference>
<dbReference type="InterPro" id="IPR050266">
    <property type="entry name" value="AB_hydrolase_sf"/>
</dbReference>
<dbReference type="InterPro" id="IPR000073">
    <property type="entry name" value="AB_hydrolase_1"/>
</dbReference>
<dbReference type="KEGG" id="pnt:G5B91_27450"/>
<dbReference type="InterPro" id="IPR029058">
    <property type="entry name" value="AB_hydrolase_fold"/>
</dbReference>
<reference evidence="2 3" key="1">
    <citation type="submission" date="2020-02" db="EMBL/GenBank/DDBJ databases">
        <title>Integrative conjugative elements (ICEs) and plasmids drive adaptation of Pseudomonas nitroreducens strain HBP1 to wastewater environment.</title>
        <authorList>
            <person name="Sentchilo V."/>
            <person name="Carraro N."/>
            <person name="Bertelli C."/>
            <person name="van der Meer J.R."/>
        </authorList>
    </citation>
    <scope>NUCLEOTIDE SEQUENCE [LARGE SCALE GENOMIC DNA]</scope>
    <source>
        <strain evidence="2 3">HBP1</strain>
    </source>
</reference>
<dbReference type="Proteomes" id="UP000501063">
    <property type="component" value="Chromosome"/>
</dbReference>
<gene>
    <name evidence="2" type="ORF">G5B91_27450</name>
</gene>
<dbReference type="EMBL" id="CP049140">
    <property type="protein sequence ID" value="QIE89793.1"/>
    <property type="molecule type" value="Genomic_DNA"/>
</dbReference>
<sequence length="300" mass="33069">MSETSLRHTAAGQTNPPWLDWALERPGRSHFVHANGARLHFLSWNFEAADKPTLLFVHGFRGHAHWWDFIAPFFSADFRVIALDLSGMGDSAHREQYESATLARDVVAVAELLGPAPIIAIGHSYGGSRVLRACAERPELFARLLIIDSYVIFEGEPPPQEPPRIRGDREYPDQASALARFRLLPTQPDSLPCLVRHVAEHSLCWTRTGVRWKFDSNLPPGGARETDGGQMLGRVTCPVDYLCGEASVVVSAERARRIVDALPRGNGPIVIPSGHHHLMFDQPIALISTLRALLASSANA</sequence>
<dbReference type="SUPFAM" id="SSF53474">
    <property type="entry name" value="alpha/beta-Hydrolases"/>
    <property type="match status" value="1"/>
</dbReference>
<protein>
    <submittedName>
        <fullName evidence="2">Alpha/beta hydrolase</fullName>
    </submittedName>
</protein>
<organism evidence="2 3">
    <name type="scientific">Pseudomonas nitroreducens</name>
    <dbReference type="NCBI Taxonomy" id="46680"/>
    <lineage>
        <taxon>Bacteria</taxon>
        <taxon>Pseudomonadati</taxon>
        <taxon>Pseudomonadota</taxon>
        <taxon>Gammaproteobacteria</taxon>
        <taxon>Pseudomonadales</taxon>
        <taxon>Pseudomonadaceae</taxon>
        <taxon>Pseudomonas</taxon>
    </lineage>
</organism>
<name>A0A6G6J3N2_PSENT</name>
<dbReference type="PRINTS" id="PR00111">
    <property type="entry name" value="ABHYDROLASE"/>
</dbReference>
<feature type="domain" description="AB hydrolase-1" evidence="1">
    <location>
        <begin position="54"/>
        <end position="285"/>
    </location>
</feature>
<dbReference type="PANTHER" id="PTHR43798:SF33">
    <property type="entry name" value="HYDROLASE, PUTATIVE (AFU_ORTHOLOGUE AFUA_2G14860)-RELATED"/>
    <property type="match status" value="1"/>
</dbReference>
<dbReference type="AlphaFoldDB" id="A0A6G6J3N2"/>
<evidence type="ECO:0000313" key="2">
    <source>
        <dbReference type="EMBL" id="QIE89793.1"/>
    </source>
</evidence>
<dbReference type="GO" id="GO:0016787">
    <property type="term" value="F:hydrolase activity"/>
    <property type="evidence" value="ECO:0007669"/>
    <property type="project" value="UniProtKB-KW"/>
</dbReference>
<evidence type="ECO:0000259" key="1">
    <source>
        <dbReference type="Pfam" id="PF12697"/>
    </source>
</evidence>
<accession>A0A6G6J3N2</accession>
<evidence type="ECO:0000313" key="3">
    <source>
        <dbReference type="Proteomes" id="UP000501063"/>
    </source>
</evidence>
<dbReference type="RefSeq" id="WP_052239118.1">
    <property type="nucleotide sequence ID" value="NZ_CP049140.1"/>
</dbReference>
<keyword evidence="2" id="KW-0378">Hydrolase</keyword>